<evidence type="ECO:0000313" key="7">
    <source>
        <dbReference type="EMBL" id="RGY76308.1"/>
    </source>
</evidence>
<dbReference type="EMBL" id="QSDK01000009">
    <property type="protein sequence ID" value="RGY76308.1"/>
    <property type="molecule type" value="Genomic_DNA"/>
</dbReference>
<dbReference type="GO" id="GO:0009251">
    <property type="term" value="P:glucan catabolic process"/>
    <property type="evidence" value="ECO:0007669"/>
    <property type="project" value="TreeGrafter"/>
</dbReference>
<dbReference type="Pfam" id="PF00150">
    <property type="entry name" value="Cellulase"/>
    <property type="match status" value="1"/>
</dbReference>
<dbReference type="EMBL" id="QRPH01000002">
    <property type="protein sequence ID" value="RHL97196.1"/>
    <property type="molecule type" value="Genomic_DNA"/>
</dbReference>
<dbReference type="EMBL" id="QSWD01000005">
    <property type="protein sequence ID" value="RGP02015.1"/>
    <property type="molecule type" value="Genomic_DNA"/>
</dbReference>
<dbReference type="AlphaFoldDB" id="A0A3E5HJS9"/>
<proteinExistence type="inferred from homology"/>
<dbReference type="GO" id="GO:0005576">
    <property type="term" value="C:extracellular region"/>
    <property type="evidence" value="ECO:0007669"/>
    <property type="project" value="TreeGrafter"/>
</dbReference>
<evidence type="ECO:0000313" key="11">
    <source>
        <dbReference type="Proteomes" id="UP000285613"/>
    </source>
</evidence>
<gene>
    <name evidence="8" type="ORF">DWZ91_02475</name>
    <name evidence="7" type="ORF">DXA22_06935</name>
    <name evidence="6" type="ORF">DXA79_07745</name>
</gene>
<keyword evidence="1 3" id="KW-0378">Hydrolase</keyword>
<evidence type="ECO:0000313" key="10">
    <source>
        <dbReference type="Proteomes" id="UP000284163"/>
    </source>
</evidence>
<dbReference type="GO" id="GO:0008422">
    <property type="term" value="F:beta-glucosidase activity"/>
    <property type="evidence" value="ECO:0007669"/>
    <property type="project" value="TreeGrafter"/>
</dbReference>
<sequence>MGFAMGCDGRKRKVGQLPSVRAVRRMVLGIDERIDGVNLGNWLVLEKWMDPKPFTRSAEDDEIWMHRTHVSLWSERNLAEELRRHRETYITLEDFRIIVGHGINLVRIPIPYFIFGDWPGHPGCITYLDRAFRWARETGLKIMIDLHTVPESQNGFDNGGLTGVCKWAQNTDLVEYTLNVLERLARRYRDEPALHSIEVLNEPVSWSVFHSTSNTAKDSHEASGSTYVSLRFLKRFYRDAYARLRAVLRPETVIVFHDGFRLLRWGGWFRRAGMRNVMLDTHQYLIAMEDPLFSGPARRLYLRSRRLPWLYRMLVGASGIAIRSAARRIPVLVGEWCVENQWALHSQNRSAAYRQVSRLQRAAWDVSAGQIYWSYQLARSAKPGSGEGKPPRDPRNGGNLEAWDLTRVWRHGWIRADTSHDDMP</sequence>
<evidence type="ECO:0000256" key="3">
    <source>
        <dbReference type="RuleBase" id="RU361153"/>
    </source>
</evidence>
<evidence type="ECO:0000256" key="4">
    <source>
        <dbReference type="SAM" id="MobiDB-lite"/>
    </source>
</evidence>
<evidence type="ECO:0000259" key="5">
    <source>
        <dbReference type="Pfam" id="PF00150"/>
    </source>
</evidence>
<dbReference type="Gene3D" id="3.20.20.80">
    <property type="entry name" value="Glycosidases"/>
    <property type="match status" value="1"/>
</dbReference>
<evidence type="ECO:0000313" key="9">
    <source>
        <dbReference type="Proteomes" id="UP000261031"/>
    </source>
</evidence>
<comment type="similarity">
    <text evidence="3">Belongs to the glycosyl hydrolase 5 (cellulase A) family.</text>
</comment>
<organism evidence="6 9">
    <name type="scientific">Bifidobacterium pseudocatenulatum</name>
    <dbReference type="NCBI Taxonomy" id="28026"/>
    <lineage>
        <taxon>Bacteria</taxon>
        <taxon>Bacillati</taxon>
        <taxon>Actinomycetota</taxon>
        <taxon>Actinomycetes</taxon>
        <taxon>Bifidobacteriales</taxon>
        <taxon>Bifidobacteriaceae</taxon>
        <taxon>Bifidobacterium</taxon>
    </lineage>
</organism>
<reference evidence="9 10" key="1">
    <citation type="submission" date="2018-08" db="EMBL/GenBank/DDBJ databases">
        <title>A genome reference for cultivated species of the human gut microbiota.</title>
        <authorList>
            <person name="Zou Y."/>
            <person name="Xue W."/>
            <person name="Luo G."/>
        </authorList>
    </citation>
    <scope>NUCLEOTIDE SEQUENCE [LARGE SCALE GENOMIC DNA]</scope>
    <source>
        <strain evidence="8 11">AF36-12AT</strain>
        <strain evidence="7 10">CF01-1</strain>
        <strain evidence="6 9">OF05-12</strain>
    </source>
</reference>
<dbReference type="PANTHER" id="PTHR31297">
    <property type="entry name" value="GLUCAN ENDO-1,6-BETA-GLUCOSIDASE B"/>
    <property type="match status" value="1"/>
</dbReference>
<feature type="region of interest" description="Disordered" evidence="4">
    <location>
        <begin position="380"/>
        <end position="400"/>
    </location>
</feature>
<feature type="domain" description="Glycoside hydrolase family 5" evidence="5">
    <location>
        <begin position="94"/>
        <end position="205"/>
    </location>
</feature>
<evidence type="ECO:0000313" key="8">
    <source>
        <dbReference type="EMBL" id="RHL97196.1"/>
    </source>
</evidence>
<protein>
    <submittedName>
        <fullName evidence="6">Glycosyl hydrolase family 5</fullName>
    </submittedName>
</protein>
<dbReference type="InterPro" id="IPR001547">
    <property type="entry name" value="Glyco_hydro_5"/>
</dbReference>
<dbReference type="Proteomes" id="UP000285613">
    <property type="component" value="Unassembled WGS sequence"/>
</dbReference>
<evidence type="ECO:0000256" key="2">
    <source>
        <dbReference type="ARBA" id="ARBA00023295"/>
    </source>
</evidence>
<name>A0A3E5HJS9_BIFPS</name>
<dbReference type="SUPFAM" id="SSF51445">
    <property type="entry name" value="(Trans)glycosidases"/>
    <property type="match status" value="1"/>
</dbReference>
<dbReference type="Proteomes" id="UP000261031">
    <property type="component" value="Unassembled WGS sequence"/>
</dbReference>
<dbReference type="InterPro" id="IPR050386">
    <property type="entry name" value="Glycosyl_hydrolase_5"/>
</dbReference>
<evidence type="ECO:0000313" key="6">
    <source>
        <dbReference type="EMBL" id="RGP02015.1"/>
    </source>
</evidence>
<accession>A0A3E5HJS9</accession>
<evidence type="ECO:0000256" key="1">
    <source>
        <dbReference type="ARBA" id="ARBA00022801"/>
    </source>
</evidence>
<dbReference type="Proteomes" id="UP000284163">
    <property type="component" value="Unassembled WGS sequence"/>
</dbReference>
<dbReference type="InterPro" id="IPR017853">
    <property type="entry name" value="GH"/>
</dbReference>
<keyword evidence="2 3" id="KW-0326">Glycosidase</keyword>
<comment type="caution">
    <text evidence="6">The sequence shown here is derived from an EMBL/GenBank/DDBJ whole genome shotgun (WGS) entry which is preliminary data.</text>
</comment>
<dbReference type="GO" id="GO:0009986">
    <property type="term" value="C:cell surface"/>
    <property type="evidence" value="ECO:0007669"/>
    <property type="project" value="TreeGrafter"/>
</dbReference>
<dbReference type="PANTHER" id="PTHR31297:SF38">
    <property type="entry name" value="X8 DOMAIN-CONTAINING PROTEIN"/>
    <property type="match status" value="1"/>
</dbReference>